<gene>
    <name evidence="5" type="ORF">HNR42_003273</name>
</gene>
<keyword evidence="2" id="KW-0238">DNA-binding</keyword>
<dbReference type="InterPro" id="IPR050679">
    <property type="entry name" value="Bact_HTH_transcr_reg"/>
</dbReference>
<reference evidence="5 6" key="1">
    <citation type="submission" date="2020-08" db="EMBL/GenBank/DDBJ databases">
        <title>Genomic Encyclopedia of Type Strains, Phase IV (KMG-IV): sequencing the most valuable type-strain genomes for metagenomic binning, comparative biology and taxonomic classification.</title>
        <authorList>
            <person name="Goeker M."/>
        </authorList>
    </citation>
    <scope>NUCLEOTIDE SEQUENCE [LARGE SCALE GENOMIC DNA]</scope>
    <source>
        <strain evidence="5 6">DSM 21458</strain>
    </source>
</reference>
<dbReference type="PROSITE" id="PS50949">
    <property type="entry name" value="HTH_GNTR"/>
    <property type="match status" value="1"/>
</dbReference>
<dbReference type="InterPro" id="IPR011663">
    <property type="entry name" value="UTRA"/>
</dbReference>
<proteinExistence type="predicted"/>
<dbReference type="SMART" id="SM00345">
    <property type="entry name" value="HTH_GNTR"/>
    <property type="match status" value="1"/>
</dbReference>
<feature type="domain" description="HTH gntR-type" evidence="4">
    <location>
        <begin position="19"/>
        <end position="87"/>
    </location>
</feature>
<dbReference type="Gene3D" id="1.10.10.10">
    <property type="entry name" value="Winged helix-like DNA-binding domain superfamily/Winged helix DNA-binding domain"/>
    <property type="match status" value="1"/>
</dbReference>
<dbReference type="InterPro" id="IPR036388">
    <property type="entry name" value="WH-like_DNA-bd_sf"/>
</dbReference>
<dbReference type="FunFam" id="1.10.10.10:FF:000079">
    <property type="entry name" value="GntR family transcriptional regulator"/>
    <property type="match status" value="1"/>
</dbReference>
<dbReference type="EMBL" id="JACHHG010000015">
    <property type="protein sequence ID" value="MBB6099815.1"/>
    <property type="molecule type" value="Genomic_DNA"/>
</dbReference>
<dbReference type="Pfam" id="PF00392">
    <property type="entry name" value="GntR"/>
    <property type="match status" value="1"/>
</dbReference>
<dbReference type="PRINTS" id="PR00035">
    <property type="entry name" value="HTHGNTR"/>
</dbReference>
<dbReference type="AlphaFoldDB" id="A0A841I7M9"/>
<dbReference type="InterPro" id="IPR028978">
    <property type="entry name" value="Chorismate_lyase_/UTRA_dom_sf"/>
</dbReference>
<dbReference type="SUPFAM" id="SSF46785">
    <property type="entry name" value="Winged helix' DNA-binding domain"/>
    <property type="match status" value="1"/>
</dbReference>
<dbReference type="SUPFAM" id="SSF64288">
    <property type="entry name" value="Chorismate lyase-like"/>
    <property type="match status" value="1"/>
</dbReference>
<dbReference type="InterPro" id="IPR036390">
    <property type="entry name" value="WH_DNA-bd_sf"/>
</dbReference>
<dbReference type="Proteomes" id="UP000569951">
    <property type="component" value="Unassembled WGS sequence"/>
</dbReference>
<evidence type="ECO:0000313" key="6">
    <source>
        <dbReference type="Proteomes" id="UP000569951"/>
    </source>
</evidence>
<dbReference type="Pfam" id="PF07702">
    <property type="entry name" value="UTRA"/>
    <property type="match status" value="1"/>
</dbReference>
<keyword evidence="1" id="KW-0805">Transcription regulation</keyword>
<dbReference type="InterPro" id="IPR000524">
    <property type="entry name" value="Tscrpt_reg_HTH_GntR"/>
</dbReference>
<dbReference type="PANTHER" id="PTHR44846">
    <property type="entry name" value="MANNOSYL-D-GLYCERATE TRANSPORT/METABOLISM SYSTEM REPRESSOR MNGR-RELATED"/>
    <property type="match status" value="1"/>
</dbReference>
<dbReference type="PANTHER" id="PTHR44846:SF1">
    <property type="entry name" value="MANNOSYL-D-GLYCERATE TRANSPORT_METABOLISM SYSTEM REPRESSOR MNGR-RELATED"/>
    <property type="match status" value="1"/>
</dbReference>
<dbReference type="CDD" id="cd07377">
    <property type="entry name" value="WHTH_GntR"/>
    <property type="match status" value="1"/>
</dbReference>
<accession>A0A841I7M9</accession>
<evidence type="ECO:0000259" key="4">
    <source>
        <dbReference type="PROSITE" id="PS50949"/>
    </source>
</evidence>
<dbReference type="GO" id="GO:0003700">
    <property type="term" value="F:DNA-binding transcription factor activity"/>
    <property type="evidence" value="ECO:0007669"/>
    <property type="project" value="InterPro"/>
</dbReference>
<keyword evidence="6" id="KW-1185">Reference proteome</keyword>
<dbReference type="GO" id="GO:0003677">
    <property type="term" value="F:DNA binding"/>
    <property type="evidence" value="ECO:0007669"/>
    <property type="project" value="UniProtKB-KW"/>
</dbReference>
<name>A0A841I7M9_9DEIO</name>
<dbReference type="GO" id="GO:0045892">
    <property type="term" value="P:negative regulation of DNA-templated transcription"/>
    <property type="evidence" value="ECO:0007669"/>
    <property type="project" value="TreeGrafter"/>
</dbReference>
<evidence type="ECO:0000256" key="3">
    <source>
        <dbReference type="ARBA" id="ARBA00023163"/>
    </source>
</evidence>
<evidence type="ECO:0000313" key="5">
    <source>
        <dbReference type="EMBL" id="MBB6099815.1"/>
    </source>
</evidence>
<evidence type="ECO:0000256" key="2">
    <source>
        <dbReference type="ARBA" id="ARBA00023125"/>
    </source>
</evidence>
<dbReference type="Gene3D" id="3.40.1410.10">
    <property type="entry name" value="Chorismate lyase-like"/>
    <property type="match status" value="1"/>
</dbReference>
<protein>
    <submittedName>
        <fullName evidence="5">GntR family transcriptional regulator</fullName>
    </submittedName>
</protein>
<dbReference type="SMART" id="SM00866">
    <property type="entry name" value="UTRA"/>
    <property type="match status" value="1"/>
</dbReference>
<dbReference type="RefSeq" id="WP_183988549.1">
    <property type="nucleotide sequence ID" value="NZ_JACHHG010000015.1"/>
</dbReference>
<keyword evidence="3" id="KW-0804">Transcription</keyword>
<comment type="caution">
    <text evidence="5">The sequence shown here is derived from an EMBL/GenBank/DDBJ whole genome shotgun (WGS) entry which is preliminary data.</text>
</comment>
<evidence type="ECO:0000256" key="1">
    <source>
        <dbReference type="ARBA" id="ARBA00023015"/>
    </source>
</evidence>
<sequence length="251" mass="27791">MTPQQLENFQTVLDSSSSAPMYLQVSQGLQRLIQQNTFPQGSALPGERDLAAMLGVSRVTVRQALRLLEEQGYLIRRQGSGTFVAPRRIVQPLSALTGFSEDMRSRGLTPGGRVLSLERTRPSPQEAMNLGVSPSSEVLRLRRLRTADAVPLAIETSTLPLELVGPLTIPEVENRSLYSRLRERGLEPDRALQHLRATAADLEAAELLDVEIGSALLATERVTWAASGRTLEYARSLYRGDRYDFIVQLTH</sequence>
<organism evidence="5 6">
    <name type="scientific">Deinobacterium chartae</name>
    <dbReference type="NCBI Taxonomy" id="521158"/>
    <lineage>
        <taxon>Bacteria</taxon>
        <taxon>Thermotogati</taxon>
        <taxon>Deinococcota</taxon>
        <taxon>Deinococci</taxon>
        <taxon>Deinococcales</taxon>
        <taxon>Deinococcaceae</taxon>
        <taxon>Deinobacterium</taxon>
    </lineage>
</organism>